<dbReference type="AlphaFoldDB" id="A0A9K3Q6X5"/>
<keyword evidence="3" id="KW-1185">Reference proteome</keyword>
<reference evidence="2" key="1">
    <citation type="journal article" date="2021" name="Sci. Rep.">
        <title>Diploid genomic architecture of Nitzschia inconspicua, an elite biomass production diatom.</title>
        <authorList>
            <person name="Oliver A."/>
            <person name="Podell S."/>
            <person name="Pinowska A."/>
            <person name="Traller J.C."/>
            <person name="Smith S.R."/>
            <person name="McClure R."/>
            <person name="Beliaev A."/>
            <person name="Bohutskyi P."/>
            <person name="Hill E.A."/>
            <person name="Rabines A."/>
            <person name="Zheng H."/>
            <person name="Allen L.Z."/>
            <person name="Kuo A."/>
            <person name="Grigoriev I.V."/>
            <person name="Allen A.E."/>
            <person name="Hazlebeck D."/>
            <person name="Allen E.E."/>
        </authorList>
    </citation>
    <scope>NUCLEOTIDE SEQUENCE</scope>
    <source>
        <strain evidence="2">Hildebrandi</strain>
    </source>
</reference>
<feature type="region of interest" description="Disordered" evidence="1">
    <location>
        <begin position="138"/>
        <end position="246"/>
    </location>
</feature>
<evidence type="ECO:0000313" key="3">
    <source>
        <dbReference type="Proteomes" id="UP000693970"/>
    </source>
</evidence>
<feature type="compositionally biased region" description="Low complexity" evidence="1">
    <location>
        <begin position="216"/>
        <end position="230"/>
    </location>
</feature>
<reference evidence="2" key="2">
    <citation type="submission" date="2021-04" db="EMBL/GenBank/DDBJ databases">
        <authorList>
            <person name="Podell S."/>
        </authorList>
    </citation>
    <scope>NUCLEOTIDE SEQUENCE</scope>
    <source>
        <strain evidence="2">Hildebrandi</strain>
    </source>
</reference>
<proteinExistence type="predicted"/>
<accession>A0A9K3Q6X5</accession>
<feature type="compositionally biased region" description="Basic and acidic residues" evidence="1">
    <location>
        <begin position="234"/>
        <end position="246"/>
    </location>
</feature>
<name>A0A9K3Q6X5_9STRA</name>
<dbReference type="EMBL" id="JAGRRH010000001">
    <property type="protein sequence ID" value="KAG7373737.1"/>
    <property type="molecule type" value="Genomic_DNA"/>
</dbReference>
<dbReference type="Proteomes" id="UP000693970">
    <property type="component" value="Unassembled WGS sequence"/>
</dbReference>
<evidence type="ECO:0000313" key="2">
    <source>
        <dbReference type="EMBL" id="KAG7373737.1"/>
    </source>
</evidence>
<gene>
    <name evidence="2" type="ORF">IV203_012832</name>
</gene>
<evidence type="ECO:0000256" key="1">
    <source>
        <dbReference type="SAM" id="MobiDB-lite"/>
    </source>
</evidence>
<comment type="caution">
    <text evidence="2">The sequence shown here is derived from an EMBL/GenBank/DDBJ whole genome shotgun (WGS) entry which is preliminary data.</text>
</comment>
<organism evidence="2 3">
    <name type="scientific">Nitzschia inconspicua</name>
    <dbReference type="NCBI Taxonomy" id="303405"/>
    <lineage>
        <taxon>Eukaryota</taxon>
        <taxon>Sar</taxon>
        <taxon>Stramenopiles</taxon>
        <taxon>Ochrophyta</taxon>
        <taxon>Bacillariophyta</taxon>
        <taxon>Bacillariophyceae</taxon>
        <taxon>Bacillariophycidae</taxon>
        <taxon>Bacillariales</taxon>
        <taxon>Bacillariaceae</taxon>
        <taxon>Nitzschia</taxon>
    </lineage>
</organism>
<protein>
    <submittedName>
        <fullName evidence="2">Uncharacterized protein</fullName>
    </submittedName>
</protein>
<sequence>MDEMVQDRNKIAPTEVYSKYYPSQDGNGSRWNNRHVRQYCSHHETIQKKNTIHVPPTHDSADISAMESGTVRQTSAALSTTVPFAPNHGQSKSEYIPMLAHHKHGNENEDNEALVSQETTSSNNGNDDEVHQEITIEFASDDSDNDSHSQPSVCDESNEEIKNETHSNAGDENPFASMWSSLTGGTKDPTSRQQNEDTEIEIKPINNTSDKAVRGSIKSTATSSSFSQSRHTNKARDKAPGDKASGETVLEEVRDFLYQDFDVKAYAKKVGFDEETELKGIVDGLGIEKLSVFAREYSQSSANPCLYGVSAKLLNFKSIEELQQMEEDLWVELREANEGLNDARLHAIEHNEDDRGLITTGYR</sequence>